<dbReference type="AlphaFoldDB" id="A0A4C1YLT5"/>
<protein>
    <submittedName>
        <fullName evidence="1">Uncharacterized protein</fullName>
    </submittedName>
</protein>
<proteinExistence type="predicted"/>
<evidence type="ECO:0000313" key="2">
    <source>
        <dbReference type="Proteomes" id="UP000299102"/>
    </source>
</evidence>
<keyword evidence="2" id="KW-1185">Reference proteome</keyword>
<dbReference type="Proteomes" id="UP000299102">
    <property type="component" value="Unassembled WGS sequence"/>
</dbReference>
<reference evidence="1 2" key="1">
    <citation type="journal article" date="2019" name="Commun. Biol.">
        <title>The bagworm genome reveals a unique fibroin gene that provides high tensile strength.</title>
        <authorList>
            <person name="Kono N."/>
            <person name="Nakamura H."/>
            <person name="Ohtoshi R."/>
            <person name="Tomita M."/>
            <person name="Numata K."/>
            <person name="Arakawa K."/>
        </authorList>
    </citation>
    <scope>NUCLEOTIDE SEQUENCE [LARGE SCALE GENOMIC DNA]</scope>
</reference>
<sequence length="79" mass="9091">MSYSLSEYAEMHYYYGVASERVYSLLDCIRSDCSVEKNSGRIAAPTTGFLSTPITPQWRGAFRIVIKVMRACREIRKCR</sequence>
<evidence type="ECO:0000313" key="1">
    <source>
        <dbReference type="EMBL" id="GBP77391.1"/>
    </source>
</evidence>
<accession>A0A4C1YLT5</accession>
<gene>
    <name evidence="1" type="ORF">EVAR_90614_1</name>
</gene>
<comment type="caution">
    <text evidence="1">The sequence shown here is derived from an EMBL/GenBank/DDBJ whole genome shotgun (WGS) entry which is preliminary data.</text>
</comment>
<dbReference type="OrthoDB" id="7902892at2759"/>
<dbReference type="EMBL" id="BGZK01001329">
    <property type="protein sequence ID" value="GBP77391.1"/>
    <property type="molecule type" value="Genomic_DNA"/>
</dbReference>
<organism evidence="1 2">
    <name type="scientific">Eumeta variegata</name>
    <name type="common">Bagworm moth</name>
    <name type="synonym">Eumeta japonica</name>
    <dbReference type="NCBI Taxonomy" id="151549"/>
    <lineage>
        <taxon>Eukaryota</taxon>
        <taxon>Metazoa</taxon>
        <taxon>Ecdysozoa</taxon>
        <taxon>Arthropoda</taxon>
        <taxon>Hexapoda</taxon>
        <taxon>Insecta</taxon>
        <taxon>Pterygota</taxon>
        <taxon>Neoptera</taxon>
        <taxon>Endopterygota</taxon>
        <taxon>Lepidoptera</taxon>
        <taxon>Glossata</taxon>
        <taxon>Ditrysia</taxon>
        <taxon>Tineoidea</taxon>
        <taxon>Psychidae</taxon>
        <taxon>Oiketicinae</taxon>
        <taxon>Eumeta</taxon>
    </lineage>
</organism>
<name>A0A4C1YLT5_EUMVA</name>